<accession>A0A3B0C3L2</accession>
<feature type="transmembrane region" description="Helical" evidence="1">
    <location>
        <begin position="41"/>
        <end position="64"/>
    </location>
</feature>
<keyword evidence="1" id="KW-0472">Membrane</keyword>
<organism evidence="2 3">
    <name type="scientific">Ulvibacterium marinum</name>
    <dbReference type="NCBI Taxonomy" id="2419782"/>
    <lineage>
        <taxon>Bacteria</taxon>
        <taxon>Pseudomonadati</taxon>
        <taxon>Bacteroidota</taxon>
        <taxon>Flavobacteriia</taxon>
        <taxon>Flavobacteriales</taxon>
        <taxon>Flavobacteriaceae</taxon>
        <taxon>Ulvibacterium</taxon>
    </lineage>
</organism>
<dbReference type="Proteomes" id="UP000276603">
    <property type="component" value="Unassembled WGS sequence"/>
</dbReference>
<protein>
    <submittedName>
        <fullName evidence="2">Uncharacterized protein</fullName>
    </submittedName>
</protein>
<evidence type="ECO:0000256" key="1">
    <source>
        <dbReference type="SAM" id="Phobius"/>
    </source>
</evidence>
<name>A0A3B0C3L2_9FLAO</name>
<evidence type="ECO:0000313" key="2">
    <source>
        <dbReference type="EMBL" id="RKN79920.1"/>
    </source>
</evidence>
<evidence type="ECO:0000313" key="3">
    <source>
        <dbReference type="Proteomes" id="UP000276603"/>
    </source>
</evidence>
<comment type="caution">
    <text evidence="2">The sequence shown here is derived from an EMBL/GenBank/DDBJ whole genome shotgun (WGS) entry which is preliminary data.</text>
</comment>
<sequence>MAKPDPWFAHMIELVIFNIKTDNEKTWNNKYYNYLTKQAMFLAYFVFTFWSIFFATAAGFFAVAW</sequence>
<reference evidence="2 3" key="1">
    <citation type="submission" date="2018-10" db="EMBL/GenBank/DDBJ databases">
        <title>Ulvibacterium marinum gen. nov., sp. nov., a novel marine bacterium of the family Flavobacteriaceae, isolated from a culture of the green alga Ulva prolifera.</title>
        <authorList>
            <person name="Zhang Z."/>
        </authorList>
    </citation>
    <scope>NUCLEOTIDE SEQUENCE [LARGE SCALE GENOMIC DNA]</scope>
    <source>
        <strain evidence="2 3">CCMM003</strain>
    </source>
</reference>
<dbReference type="AlphaFoldDB" id="A0A3B0C3L2"/>
<proteinExistence type="predicted"/>
<dbReference type="EMBL" id="RBCJ01000003">
    <property type="protein sequence ID" value="RKN79920.1"/>
    <property type="molecule type" value="Genomic_DNA"/>
</dbReference>
<keyword evidence="1" id="KW-0812">Transmembrane</keyword>
<keyword evidence="3" id="KW-1185">Reference proteome</keyword>
<keyword evidence="1" id="KW-1133">Transmembrane helix</keyword>
<gene>
    <name evidence="2" type="ORF">D7Z94_16795</name>
</gene>